<feature type="domain" description="HTH cro/C1-type" evidence="2">
    <location>
        <begin position="92"/>
        <end position="149"/>
    </location>
</feature>
<dbReference type="GO" id="GO:0003677">
    <property type="term" value="F:DNA binding"/>
    <property type="evidence" value="ECO:0007669"/>
    <property type="project" value="UniProtKB-KW"/>
</dbReference>
<evidence type="ECO:0000313" key="3">
    <source>
        <dbReference type="EMBL" id="ANB73670.1"/>
    </source>
</evidence>
<organism evidence="3 4">
    <name type="scientific">Paraburkholderia phytofirmans OLGA172</name>
    <dbReference type="NCBI Taxonomy" id="1417228"/>
    <lineage>
        <taxon>Bacteria</taxon>
        <taxon>Pseudomonadati</taxon>
        <taxon>Pseudomonadota</taxon>
        <taxon>Betaproteobacteria</taxon>
        <taxon>Burkholderiales</taxon>
        <taxon>Burkholderiaceae</taxon>
        <taxon>Paraburkholderia</taxon>
    </lineage>
</organism>
<dbReference type="Gene3D" id="1.10.260.40">
    <property type="entry name" value="lambda repressor-like DNA-binding domains"/>
    <property type="match status" value="2"/>
</dbReference>
<dbReference type="InterPro" id="IPR050807">
    <property type="entry name" value="TransReg_Diox_bact_type"/>
</dbReference>
<dbReference type="AlphaFoldDB" id="A0A160FM41"/>
<protein>
    <recommendedName>
        <fullName evidence="2">HTH cro/C1-type domain-containing protein</fullName>
    </recommendedName>
</protein>
<dbReference type="GO" id="GO:0003700">
    <property type="term" value="F:DNA-binding transcription factor activity"/>
    <property type="evidence" value="ECO:0007669"/>
    <property type="project" value="TreeGrafter"/>
</dbReference>
<feature type="domain" description="HTH cro/C1-type" evidence="2">
    <location>
        <begin position="11"/>
        <end position="65"/>
    </location>
</feature>
<dbReference type="STRING" id="1804984.AYM40_15875"/>
<gene>
    <name evidence="3" type="ORF">AYM40_15875</name>
</gene>
<keyword evidence="1" id="KW-0238">DNA-binding</keyword>
<dbReference type="PANTHER" id="PTHR46797:SF1">
    <property type="entry name" value="METHYLPHOSPHONATE SYNTHASE"/>
    <property type="match status" value="1"/>
</dbReference>
<sequence length="150" mass="16668">MSLQERFVQNLRRYRLSLGCSQEELGNRLGSDRTVISRLERTSSRMTLERADALARALDIDVRVLFDTPIGNEIIRVQPGKPVSSETVGEKVQQLRKAEGITQKDLGDRTGLDRNRISQIEASSGKVAALQLSTLEKLAAAFGIKPTELF</sequence>
<dbReference type="CDD" id="cd00093">
    <property type="entry name" value="HTH_XRE"/>
    <property type="match status" value="2"/>
</dbReference>
<name>A0A160FM41_9BURK</name>
<evidence type="ECO:0000313" key="4">
    <source>
        <dbReference type="Proteomes" id="UP000076852"/>
    </source>
</evidence>
<evidence type="ECO:0000256" key="1">
    <source>
        <dbReference type="ARBA" id="ARBA00023125"/>
    </source>
</evidence>
<dbReference type="OrthoDB" id="1097442at2"/>
<proteinExistence type="predicted"/>
<dbReference type="PROSITE" id="PS50943">
    <property type="entry name" value="HTH_CROC1"/>
    <property type="match status" value="2"/>
</dbReference>
<dbReference type="InterPro" id="IPR010982">
    <property type="entry name" value="Lambda_DNA-bd_dom_sf"/>
</dbReference>
<evidence type="ECO:0000259" key="2">
    <source>
        <dbReference type="PROSITE" id="PS50943"/>
    </source>
</evidence>
<dbReference type="Proteomes" id="UP000076852">
    <property type="component" value="Chromosome 1"/>
</dbReference>
<dbReference type="EMBL" id="CP014578">
    <property type="protein sequence ID" value="ANB73670.1"/>
    <property type="molecule type" value="Genomic_DNA"/>
</dbReference>
<keyword evidence="4" id="KW-1185">Reference proteome</keyword>
<reference evidence="3 4" key="1">
    <citation type="journal article" date="2016" name="Gene">
        <title>PacBio SMRT assembly of a complex multi-replicon genome reveals chlorocatechol degradative operon in a region of genome plasticity.</title>
        <authorList>
            <person name="Ricker N."/>
            <person name="Shen S.Y."/>
            <person name="Goordial J."/>
            <person name="Jin S."/>
            <person name="Fulthorpe R.R."/>
        </authorList>
    </citation>
    <scope>NUCLEOTIDE SEQUENCE [LARGE SCALE GENOMIC DNA]</scope>
    <source>
        <strain evidence="3 4">OLGA172</strain>
    </source>
</reference>
<dbReference type="KEGG" id="buz:AYM40_15875"/>
<dbReference type="GO" id="GO:0005829">
    <property type="term" value="C:cytosol"/>
    <property type="evidence" value="ECO:0007669"/>
    <property type="project" value="TreeGrafter"/>
</dbReference>
<dbReference type="InterPro" id="IPR001387">
    <property type="entry name" value="Cro/C1-type_HTH"/>
</dbReference>
<dbReference type="RefSeq" id="WP_063497047.1">
    <property type="nucleotide sequence ID" value="NZ_CP014578.1"/>
</dbReference>
<accession>A0A160FM41</accession>
<dbReference type="SMART" id="SM00530">
    <property type="entry name" value="HTH_XRE"/>
    <property type="match status" value="2"/>
</dbReference>
<dbReference type="Pfam" id="PF01381">
    <property type="entry name" value="HTH_3"/>
    <property type="match status" value="2"/>
</dbReference>
<dbReference type="PANTHER" id="PTHR46797">
    <property type="entry name" value="HTH-TYPE TRANSCRIPTIONAL REGULATOR"/>
    <property type="match status" value="1"/>
</dbReference>
<dbReference type="SUPFAM" id="SSF47413">
    <property type="entry name" value="lambda repressor-like DNA-binding domains"/>
    <property type="match status" value="2"/>
</dbReference>